<keyword evidence="6" id="KW-1185">Reference proteome</keyword>
<dbReference type="PROSITE" id="PS50893">
    <property type="entry name" value="ABC_TRANSPORTER_2"/>
    <property type="match status" value="1"/>
</dbReference>
<dbReference type="GO" id="GO:0005524">
    <property type="term" value="F:ATP binding"/>
    <property type="evidence" value="ECO:0007669"/>
    <property type="project" value="UniProtKB-KW"/>
</dbReference>
<keyword evidence="3 5" id="KW-0067">ATP-binding</keyword>
<dbReference type="RefSeq" id="WP_369017282.1">
    <property type="nucleotide sequence ID" value="NZ_CP121689.1"/>
</dbReference>
<dbReference type="Pfam" id="PF12399">
    <property type="entry name" value="BCA_ABC_TP_C"/>
    <property type="match status" value="1"/>
</dbReference>
<evidence type="ECO:0000256" key="2">
    <source>
        <dbReference type="ARBA" id="ARBA00022741"/>
    </source>
</evidence>
<protein>
    <submittedName>
        <fullName evidence="5">ABC transporter ATP-binding protein</fullName>
    </submittedName>
</protein>
<evidence type="ECO:0000256" key="3">
    <source>
        <dbReference type="ARBA" id="ARBA00022840"/>
    </source>
</evidence>
<evidence type="ECO:0000259" key="4">
    <source>
        <dbReference type="PROSITE" id="PS50893"/>
    </source>
</evidence>
<evidence type="ECO:0000313" key="6">
    <source>
        <dbReference type="Proteomes" id="UP001461341"/>
    </source>
</evidence>
<dbReference type="Proteomes" id="UP001461341">
    <property type="component" value="Chromosome"/>
</dbReference>
<dbReference type="SMART" id="SM00382">
    <property type="entry name" value="AAA"/>
    <property type="match status" value="1"/>
</dbReference>
<keyword evidence="2" id="KW-0547">Nucleotide-binding</keyword>
<keyword evidence="1" id="KW-0813">Transport</keyword>
<dbReference type="InterPro" id="IPR003593">
    <property type="entry name" value="AAA+_ATPase"/>
</dbReference>
<dbReference type="Gene3D" id="3.40.50.300">
    <property type="entry name" value="P-loop containing nucleotide triphosphate hydrolases"/>
    <property type="match status" value="1"/>
</dbReference>
<dbReference type="Pfam" id="PF00005">
    <property type="entry name" value="ABC_tran"/>
    <property type="match status" value="1"/>
</dbReference>
<evidence type="ECO:0000313" key="5">
    <source>
        <dbReference type="EMBL" id="WZL75136.1"/>
    </source>
</evidence>
<name>A0ABZ2Y804_9BACT</name>
<reference evidence="5 6" key="1">
    <citation type="submission" date="2023-03" db="EMBL/GenBank/DDBJ databases">
        <title>Novel Species.</title>
        <authorList>
            <person name="Ma S."/>
        </authorList>
    </citation>
    <scope>NUCLEOTIDE SEQUENCE [LARGE SCALE GENOMIC DNA]</scope>
    <source>
        <strain evidence="5 6">B11</strain>
    </source>
</reference>
<dbReference type="EMBL" id="CP121689">
    <property type="protein sequence ID" value="WZL75136.1"/>
    <property type="molecule type" value="Genomic_DNA"/>
</dbReference>
<dbReference type="CDD" id="cd03219">
    <property type="entry name" value="ABC_Mj1267_LivG_branched"/>
    <property type="match status" value="1"/>
</dbReference>
<dbReference type="InterPro" id="IPR027417">
    <property type="entry name" value="P-loop_NTPase"/>
</dbReference>
<proteinExistence type="predicted"/>
<dbReference type="InterPro" id="IPR032823">
    <property type="entry name" value="BCA_ABC_TP_C"/>
</dbReference>
<accession>A0ABZ2Y804</accession>
<sequence length="258" mass="28693">MKEGMPLLSLQDLTITFGGLTAVDSFYLDIYPGELVGLIGPNGAGKTTVFNMICGQYRPTRGKVLFEGKDITGMSPDRITALGIARTFQNIRLFGNLSVLENVLVSFHVRIKSSFIAPMLSLPGYWREEKQIRAEAMKLLEAVNLHRLAHEQASALPYGQQRRLEIARALATRPRLLLLDEPAAGMNPQETIGLMRFIKQILKDFNLTILLIEHDMKVVMGICERIAVLDFGIKIAEGSPEEIKKNPRVIEAYLGAEA</sequence>
<dbReference type="InterPro" id="IPR003439">
    <property type="entry name" value="ABC_transporter-like_ATP-bd"/>
</dbReference>
<gene>
    <name evidence="5" type="ORF">QBE54_05910</name>
</gene>
<dbReference type="SUPFAM" id="SSF52540">
    <property type="entry name" value="P-loop containing nucleoside triphosphate hydrolases"/>
    <property type="match status" value="1"/>
</dbReference>
<evidence type="ECO:0000256" key="1">
    <source>
        <dbReference type="ARBA" id="ARBA00022448"/>
    </source>
</evidence>
<dbReference type="InterPro" id="IPR051120">
    <property type="entry name" value="ABC_AA/LPS_Transport"/>
</dbReference>
<feature type="domain" description="ABC transporter" evidence="4">
    <location>
        <begin position="8"/>
        <end position="256"/>
    </location>
</feature>
<dbReference type="PANTHER" id="PTHR45772">
    <property type="entry name" value="CONSERVED COMPONENT OF ABC TRANSPORTER FOR NATURAL AMINO ACIDS-RELATED"/>
    <property type="match status" value="1"/>
</dbReference>
<organism evidence="5 6">
    <name type="scientific">Thermatribacter velox</name>
    <dbReference type="NCBI Taxonomy" id="3039681"/>
    <lineage>
        <taxon>Bacteria</taxon>
        <taxon>Pseudomonadati</taxon>
        <taxon>Atribacterota</taxon>
        <taxon>Atribacteria</taxon>
        <taxon>Atribacterales</taxon>
        <taxon>Thermatribacteraceae</taxon>
        <taxon>Thermatribacter</taxon>
    </lineage>
</organism>
<dbReference type="PANTHER" id="PTHR45772:SF7">
    <property type="entry name" value="AMINO ACID ABC TRANSPORTER ATP-BINDING PROTEIN"/>
    <property type="match status" value="1"/>
</dbReference>